<evidence type="ECO:0000256" key="1">
    <source>
        <dbReference type="SAM" id="MobiDB-lite"/>
    </source>
</evidence>
<organism evidence="2 3">
    <name type="scientific">Actinomadura barringtoniae</name>
    <dbReference type="NCBI Taxonomy" id="1427535"/>
    <lineage>
        <taxon>Bacteria</taxon>
        <taxon>Bacillati</taxon>
        <taxon>Actinomycetota</taxon>
        <taxon>Actinomycetes</taxon>
        <taxon>Streptosporangiales</taxon>
        <taxon>Thermomonosporaceae</taxon>
        <taxon>Actinomadura</taxon>
    </lineage>
</organism>
<dbReference type="Proteomes" id="UP000669179">
    <property type="component" value="Unassembled WGS sequence"/>
</dbReference>
<feature type="region of interest" description="Disordered" evidence="1">
    <location>
        <begin position="1"/>
        <end position="42"/>
    </location>
</feature>
<evidence type="ECO:0000313" key="2">
    <source>
        <dbReference type="EMBL" id="MBO2455134.1"/>
    </source>
</evidence>
<dbReference type="RefSeq" id="WP_208263356.1">
    <property type="nucleotide sequence ID" value="NZ_JAGEOJ010000032.1"/>
</dbReference>
<accession>A0A939PU84</accession>
<sequence>MDRFSQGLSRRRAQRAAARRERRRTPSARELRAQARTQRAEDKLLQTEAMIHQEAARMRPGRRRQGSR</sequence>
<comment type="caution">
    <text evidence="2">The sequence shown here is derived from an EMBL/GenBank/DDBJ whole genome shotgun (WGS) entry which is preliminary data.</text>
</comment>
<gene>
    <name evidence="2" type="ORF">J4573_49170</name>
</gene>
<name>A0A939PU84_9ACTN</name>
<dbReference type="EMBL" id="JAGEOJ010000032">
    <property type="protein sequence ID" value="MBO2455134.1"/>
    <property type="molecule type" value="Genomic_DNA"/>
</dbReference>
<feature type="compositionally biased region" description="Basic and acidic residues" evidence="1">
    <location>
        <begin position="27"/>
        <end position="42"/>
    </location>
</feature>
<proteinExistence type="predicted"/>
<protein>
    <submittedName>
        <fullName evidence="2">Uncharacterized protein</fullName>
    </submittedName>
</protein>
<keyword evidence="3" id="KW-1185">Reference proteome</keyword>
<evidence type="ECO:0000313" key="3">
    <source>
        <dbReference type="Proteomes" id="UP000669179"/>
    </source>
</evidence>
<dbReference type="AlphaFoldDB" id="A0A939PU84"/>
<reference evidence="2" key="1">
    <citation type="submission" date="2021-03" db="EMBL/GenBank/DDBJ databases">
        <authorList>
            <person name="Kanchanasin P."/>
            <person name="Saeng-In P."/>
            <person name="Phongsopitanun W."/>
            <person name="Yuki M."/>
            <person name="Kudo T."/>
            <person name="Ohkuma M."/>
            <person name="Tanasupawat S."/>
        </authorList>
    </citation>
    <scope>NUCLEOTIDE SEQUENCE</scope>
    <source>
        <strain evidence="2">GKU 128</strain>
    </source>
</reference>